<evidence type="ECO:0000313" key="2">
    <source>
        <dbReference type="EMBL" id="GAJ24159.1"/>
    </source>
</evidence>
<organism evidence="2">
    <name type="scientific">marine sediment metagenome</name>
    <dbReference type="NCBI Taxonomy" id="412755"/>
    <lineage>
        <taxon>unclassified sequences</taxon>
        <taxon>metagenomes</taxon>
        <taxon>ecological metagenomes</taxon>
    </lineage>
</organism>
<dbReference type="Pfam" id="PF19045">
    <property type="entry name" value="Ligase_CoA_2"/>
    <property type="match status" value="1"/>
</dbReference>
<feature type="non-terminal residue" evidence="2">
    <location>
        <position position="1"/>
    </location>
</feature>
<dbReference type="EMBL" id="BARW01040037">
    <property type="protein sequence ID" value="GAJ24159.1"/>
    <property type="molecule type" value="Genomic_DNA"/>
</dbReference>
<reference evidence="2" key="1">
    <citation type="journal article" date="2014" name="Front. Microbiol.">
        <title>High frequency of phylogenetically diverse reductive dehalogenase-homologous genes in deep subseafloor sedimentary metagenomes.</title>
        <authorList>
            <person name="Kawai M."/>
            <person name="Futagami T."/>
            <person name="Toyoda A."/>
            <person name="Takaki Y."/>
            <person name="Nishi S."/>
            <person name="Hori S."/>
            <person name="Arai W."/>
            <person name="Tsubouchi T."/>
            <person name="Morono Y."/>
            <person name="Uchiyama I."/>
            <person name="Ito T."/>
            <person name="Fujiyama A."/>
            <person name="Inagaki F."/>
            <person name="Takami H."/>
        </authorList>
    </citation>
    <scope>NUCLEOTIDE SEQUENCE</scope>
    <source>
        <strain evidence="2">Expedition CK06-06</strain>
    </source>
</reference>
<name>X1V393_9ZZZZ</name>
<dbReference type="PANTHER" id="PTHR42793">
    <property type="entry name" value="COA BINDING DOMAIN CONTAINING PROTEIN"/>
    <property type="match status" value="1"/>
</dbReference>
<comment type="caution">
    <text evidence="2">The sequence shown here is derived from an EMBL/GenBank/DDBJ whole genome shotgun (WGS) entry which is preliminary data.</text>
</comment>
<evidence type="ECO:0000259" key="1">
    <source>
        <dbReference type="Pfam" id="PF19045"/>
    </source>
</evidence>
<gene>
    <name evidence="2" type="ORF">S12H4_60709</name>
</gene>
<protein>
    <recommendedName>
        <fullName evidence="1">Ligase-CoA domain-containing protein</fullName>
    </recommendedName>
</protein>
<dbReference type="SUPFAM" id="SSF52210">
    <property type="entry name" value="Succinyl-CoA synthetase domains"/>
    <property type="match status" value="1"/>
</dbReference>
<dbReference type="InterPro" id="IPR016102">
    <property type="entry name" value="Succinyl-CoA_synth-like"/>
</dbReference>
<dbReference type="Gene3D" id="3.40.50.261">
    <property type="entry name" value="Succinyl-CoA synthetase domains"/>
    <property type="match status" value="1"/>
</dbReference>
<proteinExistence type="predicted"/>
<dbReference type="GO" id="GO:0043758">
    <property type="term" value="F:acetate-CoA ligase (ADP-forming) activity"/>
    <property type="evidence" value="ECO:0007669"/>
    <property type="project" value="InterPro"/>
</dbReference>
<sequence length="82" mass="8678">DLIETAMLLSKSKLPKGNRVGILTGTGGGAIILADKIAKNGLGLPALSQFTREQLAQKVESFATVGNPMDLTGQLYSRLEYS</sequence>
<dbReference type="AlphaFoldDB" id="X1V393"/>
<feature type="domain" description="Ligase-CoA" evidence="1">
    <location>
        <begin position="20"/>
        <end position="73"/>
    </location>
</feature>
<accession>X1V393</accession>
<dbReference type="InterPro" id="IPR043938">
    <property type="entry name" value="Ligase_CoA_dom"/>
</dbReference>
<dbReference type="PANTHER" id="PTHR42793:SF4">
    <property type="entry name" value="BLL6376 PROTEIN"/>
    <property type="match status" value="1"/>
</dbReference>